<proteinExistence type="predicted"/>
<gene>
    <name evidence="1" type="ORF">DPMN_075720</name>
</gene>
<evidence type="ECO:0000313" key="2">
    <source>
        <dbReference type="Proteomes" id="UP000828390"/>
    </source>
</evidence>
<dbReference type="SUPFAM" id="SSF48726">
    <property type="entry name" value="Immunoglobulin"/>
    <property type="match status" value="1"/>
</dbReference>
<comment type="caution">
    <text evidence="1">The sequence shown here is derived from an EMBL/GenBank/DDBJ whole genome shotgun (WGS) entry which is preliminary data.</text>
</comment>
<reference evidence="1" key="1">
    <citation type="journal article" date="2019" name="bioRxiv">
        <title>The Genome of the Zebra Mussel, Dreissena polymorpha: A Resource for Invasive Species Research.</title>
        <authorList>
            <person name="McCartney M.A."/>
            <person name="Auch B."/>
            <person name="Kono T."/>
            <person name="Mallez S."/>
            <person name="Zhang Y."/>
            <person name="Obille A."/>
            <person name="Becker A."/>
            <person name="Abrahante J.E."/>
            <person name="Garbe J."/>
            <person name="Badalamenti J.P."/>
            <person name="Herman A."/>
            <person name="Mangelson H."/>
            <person name="Liachko I."/>
            <person name="Sullivan S."/>
            <person name="Sone E.D."/>
            <person name="Koren S."/>
            <person name="Silverstein K.A.T."/>
            <person name="Beckman K.B."/>
            <person name="Gohl D.M."/>
        </authorList>
    </citation>
    <scope>NUCLEOTIDE SEQUENCE</scope>
    <source>
        <strain evidence="1">Duluth1</strain>
        <tissue evidence="1">Whole animal</tissue>
    </source>
</reference>
<dbReference type="InterPro" id="IPR036179">
    <property type="entry name" value="Ig-like_dom_sf"/>
</dbReference>
<dbReference type="EMBL" id="JAIWYP010000015">
    <property type="protein sequence ID" value="KAH3700741.1"/>
    <property type="molecule type" value="Genomic_DNA"/>
</dbReference>
<keyword evidence="2" id="KW-1185">Reference proteome</keyword>
<dbReference type="AlphaFoldDB" id="A0A9D4BMX9"/>
<name>A0A9D4BMX9_DREPO</name>
<reference evidence="1" key="2">
    <citation type="submission" date="2020-11" db="EMBL/GenBank/DDBJ databases">
        <authorList>
            <person name="McCartney M.A."/>
            <person name="Auch B."/>
            <person name="Kono T."/>
            <person name="Mallez S."/>
            <person name="Becker A."/>
            <person name="Gohl D.M."/>
            <person name="Silverstein K.A.T."/>
            <person name="Koren S."/>
            <person name="Bechman K.B."/>
            <person name="Herman A."/>
            <person name="Abrahante J.E."/>
            <person name="Garbe J."/>
        </authorList>
    </citation>
    <scope>NUCLEOTIDE SEQUENCE</scope>
    <source>
        <strain evidence="1">Duluth1</strain>
        <tissue evidence="1">Whole animal</tissue>
    </source>
</reference>
<accession>A0A9D4BMX9</accession>
<evidence type="ECO:0000313" key="1">
    <source>
        <dbReference type="EMBL" id="KAH3700741.1"/>
    </source>
</evidence>
<sequence length="82" mass="8944">MENATFSIECNFQAHPDPTWSIMNLNTGKSMLFANGSADVTMQSPGASFDDIGLWVCTGYNRLSNEKNVTRGANLTVLCKLP</sequence>
<protein>
    <recommendedName>
        <fullName evidence="3">Ig-like domain-containing protein</fullName>
    </recommendedName>
</protein>
<dbReference type="Proteomes" id="UP000828390">
    <property type="component" value="Unassembled WGS sequence"/>
</dbReference>
<evidence type="ECO:0008006" key="3">
    <source>
        <dbReference type="Google" id="ProtNLM"/>
    </source>
</evidence>
<organism evidence="1 2">
    <name type="scientific">Dreissena polymorpha</name>
    <name type="common">Zebra mussel</name>
    <name type="synonym">Mytilus polymorpha</name>
    <dbReference type="NCBI Taxonomy" id="45954"/>
    <lineage>
        <taxon>Eukaryota</taxon>
        <taxon>Metazoa</taxon>
        <taxon>Spiralia</taxon>
        <taxon>Lophotrochozoa</taxon>
        <taxon>Mollusca</taxon>
        <taxon>Bivalvia</taxon>
        <taxon>Autobranchia</taxon>
        <taxon>Heteroconchia</taxon>
        <taxon>Euheterodonta</taxon>
        <taxon>Imparidentia</taxon>
        <taxon>Neoheterodontei</taxon>
        <taxon>Myida</taxon>
        <taxon>Dreissenoidea</taxon>
        <taxon>Dreissenidae</taxon>
        <taxon>Dreissena</taxon>
    </lineage>
</organism>